<organism evidence="4 5">
    <name type="scientific">Moraxella bovoculi</name>
    <dbReference type="NCBI Taxonomy" id="386891"/>
    <lineage>
        <taxon>Bacteria</taxon>
        <taxon>Pseudomonadati</taxon>
        <taxon>Pseudomonadota</taxon>
        <taxon>Gammaproteobacteria</taxon>
        <taxon>Moraxellales</taxon>
        <taxon>Moraxellaceae</taxon>
        <taxon>Moraxella</taxon>
    </lineage>
</organism>
<dbReference type="PANTHER" id="PTHR24171">
    <property type="entry name" value="ANKYRIN REPEAT DOMAIN-CONTAINING PROTEIN 39-RELATED"/>
    <property type="match status" value="1"/>
</dbReference>
<sequence length="186" mass="21208">MNYDKDIEFQGAEILSFLKKGMIEDALILFDKFKENHCIFDISESSKWNWLHQILLSPSSDSYKTSLSVKYLINQGIPINAQDVYGMTPLHYAMRSKNADAAIALLEAGADSNIPNKDGLRPLSMVGYTKDRLDVLELMLKKGGNVHSMMGDGSNRTILESWLPTENEEQWVFDIYNLMKKYAQNF</sequence>
<dbReference type="AlphaFoldDB" id="A0AAC8PWU6"/>
<dbReference type="Proteomes" id="UP000077465">
    <property type="component" value="Chromosome"/>
</dbReference>
<evidence type="ECO:0000256" key="3">
    <source>
        <dbReference type="PROSITE-ProRule" id="PRU00023"/>
    </source>
</evidence>
<evidence type="ECO:0000313" key="4">
    <source>
        <dbReference type="EMBL" id="AKG08458.1"/>
    </source>
</evidence>
<evidence type="ECO:0000313" key="5">
    <source>
        <dbReference type="Proteomes" id="UP000077465"/>
    </source>
</evidence>
<dbReference type="Pfam" id="PF12796">
    <property type="entry name" value="Ank_2"/>
    <property type="match status" value="1"/>
</dbReference>
<accession>A0AAC8PWU6</accession>
<dbReference type="SMART" id="SM00248">
    <property type="entry name" value="ANK"/>
    <property type="match status" value="2"/>
</dbReference>
<dbReference type="InterPro" id="IPR036770">
    <property type="entry name" value="Ankyrin_rpt-contain_sf"/>
</dbReference>
<dbReference type="PROSITE" id="PS50297">
    <property type="entry name" value="ANK_REP_REGION"/>
    <property type="match status" value="1"/>
</dbReference>
<dbReference type="RefSeq" id="WP_046699406.1">
    <property type="nucleotide sequence ID" value="NZ_CP011376.1"/>
</dbReference>
<dbReference type="SUPFAM" id="SSF48403">
    <property type="entry name" value="Ankyrin repeat"/>
    <property type="match status" value="1"/>
</dbReference>
<reference evidence="4 5" key="1">
    <citation type="submission" date="2015-05" db="EMBL/GenBank/DDBJ databases">
        <authorList>
            <person name="Dickey A."/>
            <person name="Clawson M."/>
            <person name="Bono J."/>
            <person name="Loy J.D."/>
        </authorList>
    </citation>
    <scope>NUCLEOTIDE SEQUENCE [LARGE SCALE GENOMIC DNA]</scope>
    <source>
        <strain evidence="4 5">22581</strain>
    </source>
</reference>
<name>A0AAC8PWU6_9GAMM</name>
<dbReference type="EMBL" id="CP011376">
    <property type="protein sequence ID" value="AKG08458.1"/>
    <property type="molecule type" value="Genomic_DNA"/>
</dbReference>
<evidence type="ECO:0000256" key="1">
    <source>
        <dbReference type="ARBA" id="ARBA00022737"/>
    </source>
</evidence>
<keyword evidence="2 3" id="KW-0040">ANK repeat</keyword>
<proteinExistence type="predicted"/>
<evidence type="ECO:0000256" key="2">
    <source>
        <dbReference type="ARBA" id="ARBA00023043"/>
    </source>
</evidence>
<protein>
    <submittedName>
        <fullName evidence="4">Ankyrin</fullName>
    </submittedName>
</protein>
<dbReference type="PROSITE" id="PS50088">
    <property type="entry name" value="ANK_REPEAT"/>
    <property type="match status" value="1"/>
</dbReference>
<gene>
    <name evidence="4" type="ORF">AAX06_10285</name>
</gene>
<feature type="repeat" description="ANK" evidence="3">
    <location>
        <begin position="85"/>
        <end position="117"/>
    </location>
</feature>
<dbReference type="InterPro" id="IPR002110">
    <property type="entry name" value="Ankyrin_rpt"/>
</dbReference>
<dbReference type="Gene3D" id="1.25.40.20">
    <property type="entry name" value="Ankyrin repeat-containing domain"/>
    <property type="match status" value="1"/>
</dbReference>
<keyword evidence="1" id="KW-0677">Repeat</keyword>